<comment type="pathway">
    <text evidence="1">Purine metabolism; IMP biosynthesis via de novo pathway; 5-amino-1-(5-phospho-D-ribosyl)imidazole from N(2)-formyl-N(1)-(5-phospho-D-ribosyl)glycinamide: step 1/2.</text>
</comment>
<dbReference type="EC" id="6.3.5.3" evidence="3"/>
<dbReference type="GO" id="GO:0046872">
    <property type="term" value="F:metal ion binding"/>
    <property type="evidence" value="ECO:0007669"/>
    <property type="project" value="UniProtKB-KW"/>
</dbReference>
<keyword evidence="4" id="KW-0436">Ligase</keyword>
<feature type="domain" description="PurM-like C-terminal" evidence="13">
    <location>
        <begin position="6"/>
        <end position="101"/>
    </location>
</feature>
<feature type="domain" description="FGAR-AT PurM N-terminal-like" evidence="14">
    <location>
        <begin position="156"/>
        <end position="309"/>
    </location>
</feature>
<keyword evidence="9" id="KW-0460">Magnesium</keyword>
<dbReference type="FunFam" id="3.30.1330.10:FF:000007">
    <property type="entry name" value="Phosphoribosylformylglycinamidine synthase, putative"/>
    <property type="match status" value="1"/>
</dbReference>
<evidence type="ECO:0000256" key="2">
    <source>
        <dbReference type="ARBA" id="ARBA00008608"/>
    </source>
</evidence>
<evidence type="ECO:0000256" key="9">
    <source>
        <dbReference type="ARBA" id="ARBA00022842"/>
    </source>
</evidence>
<evidence type="ECO:0000256" key="4">
    <source>
        <dbReference type="ARBA" id="ARBA00022598"/>
    </source>
</evidence>
<keyword evidence="8" id="KW-0067">ATP-binding</keyword>
<dbReference type="InterPro" id="IPR036921">
    <property type="entry name" value="PurM-like_N_sf"/>
</dbReference>
<dbReference type="GO" id="GO:0004642">
    <property type="term" value="F:phosphoribosylformylglycinamidine synthase activity"/>
    <property type="evidence" value="ECO:0007669"/>
    <property type="project" value="UniProtKB-EC"/>
</dbReference>
<keyword evidence="16" id="KW-1185">Reference proteome</keyword>
<dbReference type="PANTHER" id="PTHR10099:SF1">
    <property type="entry name" value="PHOSPHORIBOSYLFORMYLGLYCINAMIDINE SYNTHASE"/>
    <property type="match status" value="1"/>
</dbReference>
<dbReference type="GO" id="GO:0006164">
    <property type="term" value="P:purine nucleotide biosynthetic process"/>
    <property type="evidence" value="ECO:0007669"/>
    <property type="project" value="UniProtKB-KW"/>
</dbReference>
<organism evidence="15 16">
    <name type="scientific">Blastocystis sp. subtype 1 (strain ATCC 50177 / NandII)</name>
    <dbReference type="NCBI Taxonomy" id="478820"/>
    <lineage>
        <taxon>Eukaryota</taxon>
        <taxon>Sar</taxon>
        <taxon>Stramenopiles</taxon>
        <taxon>Bigyra</taxon>
        <taxon>Opalozoa</taxon>
        <taxon>Opalinata</taxon>
        <taxon>Blastocystidae</taxon>
        <taxon>Blastocystis</taxon>
    </lineage>
</organism>
<dbReference type="InterPro" id="IPR036676">
    <property type="entry name" value="PurM-like_C_sf"/>
</dbReference>
<sequence length="332" mass="35916">MNRVIRDTNSIMWIHDQGVGGNGNVLKEISWPNGAEIDIRNMVVGDPTMSVKELWGAELQENDAMLIREKERAFLEAVGERENVPVMVMGKMRDTGRMVVKDSKTGETAVDLDLELVLGELPKKLFVDHHVPAMLPEDLTVMQALDRVLRLLSVGSKRFLTSKVDRWMMGLIARQQCCGPLHLPLSDVAVFAQSPFSTTGCATAIGEQPVKGLIDPAAMGRLTVGEACMNLVWAAITDIEDVKCSGNWMWASKLEGEGAAMYDCCEAMGKAMLEVGIAVDGGKDSLSMAAKVGEEVVKAPGTLVVSVYAGWCGARTAGQPLERAVQRRGSLG</sequence>
<evidence type="ECO:0000256" key="3">
    <source>
        <dbReference type="ARBA" id="ARBA00012747"/>
    </source>
</evidence>
<gene>
    <name evidence="15" type="ORF">AV274_4929</name>
</gene>
<dbReference type="SUPFAM" id="SSF56042">
    <property type="entry name" value="PurM C-terminal domain-like"/>
    <property type="match status" value="1"/>
</dbReference>
<dbReference type="AlphaFoldDB" id="A0A196SAL0"/>
<proteinExistence type="inferred from homology"/>
<evidence type="ECO:0000256" key="11">
    <source>
        <dbReference type="ARBA" id="ARBA00029823"/>
    </source>
</evidence>
<reference evidence="15 16" key="1">
    <citation type="submission" date="2016-05" db="EMBL/GenBank/DDBJ databases">
        <title>Nuclear genome of Blastocystis sp. subtype 1 NandII.</title>
        <authorList>
            <person name="Gentekaki E."/>
            <person name="Curtis B."/>
            <person name="Stairs C."/>
            <person name="Eme L."/>
            <person name="Herman E."/>
            <person name="Klimes V."/>
            <person name="Arias M.C."/>
            <person name="Elias M."/>
            <person name="Hilliou F."/>
            <person name="Klute M."/>
            <person name="Malik S.-B."/>
            <person name="Pightling A."/>
            <person name="Rachubinski R."/>
            <person name="Salas D."/>
            <person name="Schlacht A."/>
            <person name="Suga H."/>
            <person name="Archibald J."/>
            <person name="Ball S.G."/>
            <person name="Clark G."/>
            <person name="Dacks J."/>
            <person name="Van Der Giezen M."/>
            <person name="Tsaousis A."/>
            <person name="Roger A."/>
        </authorList>
    </citation>
    <scope>NUCLEOTIDE SEQUENCE [LARGE SCALE GENOMIC DNA]</scope>
    <source>
        <strain evidence="16">ATCC 50177 / NandII</strain>
    </source>
</reference>
<dbReference type="Proteomes" id="UP000078348">
    <property type="component" value="Unassembled WGS sequence"/>
</dbReference>
<dbReference type="InterPro" id="IPR055181">
    <property type="entry name" value="FGAR-AT_PurM_N-like"/>
</dbReference>
<keyword evidence="5" id="KW-0479">Metal-binding</keyword>
<evidence type="ECO:0000313" key="15">
    <source>
        <dbReference type="EMBL" id="OAO13371.1"/>
    </source>
</evidence>
<dbReference type="Pfam" id="PF22689">
    <property type="entry name" value="FGAR-AT_PurM_N-like"/>
    <property type="match status" value="1"/>
</dbReference>
<keyword evidence="10" id="KW-0315">Glutamine amidotransferase</keyword>
<dbReference type="GO" id="GO:0005524">
    <property type="term" value="F:ATP binding"/>
    <property type="evidence" value="ECO:0007669"/>
    <property type="project" value="UniProtKB-KW"/>
</dbReference>
<keyword evidence="7" id="KW-0658">Purine biosynthesis</keyword>
<protein>
    <recommendedName>
        <fullName evidence="3">phosphoribosylformylglycinamidine synthase</fullName>
        <ecNumber evidence="3">6.3.5.3</ecNumber>
    </recommendedName>
    <alternativeName>
        <fullName evidence="12">Formylglycinamide ribonucleotide amidotransferase</fullName>
    </alternativeName>
    <alternativeName>
        <fullName evidence="11">Formylglycinamide ribotide amidotransferase</fullName>
    </alternativeName>
</protein>
<comment type="caution">
    <text evidence="15">The sequence shown here is derived from an EMBL/GenBank/DDBJ whole genome shotgun (WGS) entry which is preliminary data.</text>
</comment>
<evidence type="ECO:0000256" key="12">
    <source>
        <dbReference type="ARBA" id="ARBA00032632"/>
    </source>
</evidence>
<dbReference type="OrthoDB" id="6666987at2759"/>
<name>A0A196SAL0_BLAHN</name>
<dbReference type="PANTHER" id="PTHR10099">
    <property type="entry name" value="PHOSPHORIBOSYLFORMYLGLYCINAMIDINE SYNTHASE"/>
    <property type="match status" value="1"/>
</dbReference>
<evidence type="ECO:0000256" key="6">
    <source>
        <dbReference type="ARBA" id="ARBA00022741"/>
    </source>
</evidence>
<evidence type="ECO:0000256" key="10">
    <source>
        <dbReference type="ARBA" id="ARBA00022962"/>
    </source>
</evidence>
<evidence type="ECO:0000256" key="7">
    <source>
        <dbReference type="ARBA" id="ARBA00022755"/>
    </source>
</evidence>
<evidence type="ECO:0000256" key="1">
    <source>
        <dbReference type="ARBA" id="ARBA00004920"/>
    </source>
</evidence>
<dbReference type="Gene3D" id="3.90.650.10">
    <property type="entry name" value="PurM-like C-terminal domain"/>
    <property type="match status" value="1"/>
</dbReference>
<dbReference type="Gene3D" id="3.30.1330.10">
    <property type="entry name" value="PurM-like, N-terminal domain"/>
    <property type="match status" value="1"/>
</dbReference>
<evidence type="ECO:0000256" key="5">
    <source>
        <dbReference type="ARBA" id="ARBA00022723"/>
    </source>
</evidence>
<dbReference type="InterPro" id="IPR010918">
    <property type="entry name" value="PurM-like_C_dom"/>
</dbReference>
<evidence type="ECO:0000256" key="8">
    <source>
        <dbReference type="ARBA" id="ARBA00022840"/>
    </source>
</evidence>
<evidence type="ECO:0000259" key="13">
    <source>
        <dbReference type="Pfam" id="PF02769"/>
    </source>
</evidence>
<dbReference type="EMBL" id="LXWW01000412">
    <property type="protein sequence ID" value="OAO13371.1"/>
    <property type="molecule type" value="Genomic_DNA"/>
</dbReference>
<evidence type="ECO:0000313" key="16">
    <source>
        <dbReference type="Proteomes" id="UP000078348"/>
    </source>
</evidence>
<dbReference type="Pfam" id="PF02769">
    <property type="entry name" value="AIRS_C"/>
    <property type="match status" value="1"/>
</dbReference>
<dbReference type="STRING" id="478820.A0A196SAL0"/>
<evidence type="ECO:0000259" key="14">
    <source>
        <dbReference type="Pfam" id="PF22689"/>
    </source>
</evidence>
<accession>A0A196SAL0</accession>
<dbReference type="SUPFAM" id="SSF55326">
    <property type="entry name" value="PurM N-terminal domain-like"/>
    <property type="match status" value="1"/>
</dbReference>
<comment type="similarity">
    <text evidence="2">In the N-terminal section; belongs to the FGAMS family.</text>
</comment>
<keyword evidence="6" id="KW-0547">Nucleotide-binding</keyword>
<dbReference type="GO" id="GO:0005737">
    <property type="term" value="C:cytoplasm"/>
    <property type="evidence" value="ECO:0007669"/>
    <property type="project" value="TreeGrafter"/>
</dbReference>